<dbReference type="SMART" id="SM00248">
    <property type="entry name" value="ANK"/>
    <property type="match status" value="2"/>
</dbReference>
<dbReference type="AlphaFoldDB" id="A0A139A8H7"/>
<feature type="repeat" description="ANK" evidence="2">
    <location>
        <begin position="31"/>
        <end position="64"/>
    </location>
</feature>
<dbReference type="InterPro" id="IPR051625">
    <property type="entry name" value="Signaling_Regulatory_Domain"/>
</dbReference>
<feature type="region of interest" description="Disordered" evidence="4">
    <location>
        <begin position="119"/>
        <end position="143"/>
    </location>
</feature>
<feature type="domain" description="BTB" evidence="5">
    <location>
        <begin position="583"/>
        <end position="669"/>
    </location>
</feature>
<evidence type="ECO:0000256" key="1">
    <source>
        <dbReference type="ARBA" id="ARBA00022737"/>
    </source>
</evidence>
<dbReference type="SUPFAM" id="SSF50985">
    <property type="entry name" value="RCC1/BLIP-II"/>
    <property type="match status" value="2"/>
</dbReference>
<feature type="compositionally biased region" description="Low complexity" evidence="4">
    <location>
        <begin position="923"/>
        <end position="938"/>
    </location>
</feature>
<evidence type="ECO:0000256" key="4">
    <source>
        <dbReference type="SAM" id="MobiDB-lite"/>
    </source>
</evidence>
<dbReference type="InterPro" id="IPR002110">
    <property type="entry name" value="Ankyrin_rpt"/>
</dbReference>
<dbReference type="Pfam" id="PF00415">
    <property type="entry name" value="RCC1"/>
    <property type="match status" value="1"/>
</dbReference>
<evidence type="ECO:0000259" key="5">
    <source>
        <dbReference type="PROSITE" id="PS50097"/>
    </source>
</evidence>
<dbReference type="PANTHER" id="PTHR22872">
    <property type="entry name" value="BTK-BINDING PROTEIN-RELATED"/>
    <property type="match status" value="1"/>
</dbReference>
<protein>
    <submittedName>
        <fullName evidence="6">RCC1/BLIP-II protein</fullName>
    </submittedName>
</protein>
<feature type="repeat" description="RCC1" evidence="3">
    <location>
        <begin position="261"/>
        <end position="318"/>
    </location>
</feature>
<evidence type="ECO:0000256" key="2">
    <source>
        <dbReference type="PROSITE-ProRule" id="PRU00023"/>
    </source>
</evidence>
<dbReference type="InterPro" id="IPR009091">
    <property type="entry name" value="RCC1/BLIP-II"/>
</dbReference>
<dbReference type="Pfam" id="PF13540">
    <property type="entry name" value="RCC1_2"/>
    <property type="match status" value="1"/>
</dbReference>
<sequence length="990" mass="108902">MLWDALTRRDLDWLRALLRRSTTDPNAVDSLGRTALHVAVQTGDRDVTLALLESDRVNVNAVDAESGWTPLHMAFYSGRLLVAADLLKRKPDLTITDREGKTPIDLLLASYLRAPHQLGDGGESDALKEKDFDSDDESSPVSSGLLPHSTAVFVWGSNANHTLGVPGDKAYPERVELAAKSKVSLETLSQHQPIVNQVVMGKFHTVFLTSEGAYGCGYGLGGRLGLGDQETRLEPKIIPLPFTAFSVSTGPDHTIFVSKRGEVFTCGSNEHGQLGYPVESAGSEVPHAKDLREVTALKKIVVLGAAAGKFHSAVYTSTGAVYTWGLNTGQLGYPIPPNAVSEISETPRKVPSLTSGQTILQIAATNNATCVLLDSHDILVFCGFGVEKVIFPPPIPFNAKMKDGSKVFKFYRSAKVKDTSKIVKITANNFQFLALTEAGDVITWVPPDVQYAEDWRQKHFCPQKRPKRIWSRRNKHLKAVDVAIGLDSAVLLVTEAGNVFQGNPRKEIKSGGGVEGAFYKYTKVPGLQHIRSVAASSAGAFAAVRSDSRPMPNSIETASLKDALCGAFEHIVQRDVDEQDEFADVVFSVSGREVWAHRIVLACRSEFFKNLFSVLDDGVEGALDYLPADWNVCRADEPTEFESRGVVRITIENLHSQSLYAALEWFYTGVYKRIWDDGVYIAMNSSESKKKKKAGKSKQDASVILYNEWGMLAKLLRIRVESHATGQTSSTVLAKDWLAVRPTDDKTPYGDIVVLLSDSSMLCHQVVLTNRSPYFKALLSTGSTWMRRNDKNQVMVDLSHIRREVFQVIVDMLYSDQSVDLFRKVERDTITEWINFIVEVLAAATELLLEKLKDVCSYLLNMVLSVRNVTDLLEVSDMYDCALKPKCIEFFIDNLETIIPTPTGSVQGAKLSQRERKRAAMQSIPSSPGSSSPSSSKPAWAVIKPIQNQASVAPMPVTEKAKPVMIQPLQKSSSSGNGSVDKLVVREIFS</sequence>
<dbReference type="OMA" id="CGINTDH"/>
<dbReference type="InterPro" id="IPR036770">
    <property type="entry name" value="Ankyrin_rpt-contain_sf"/>
</dbReference>
<dbReference type="InterPro" id="IPR000210">
    <property type="entry name" value="BTB/POZ_dom"/>
</dbReference>
<dbReference type="CDD" id="cd18186">
    <property type="entry name" value="BTB_POZ_ZBTB_KLHL-like"/>
    <property type="match status" value="1"/>
</dbReference>
<dbReference type="SUPFAM" id="SSF48403">
    <property type="entry name" value="Ankyrin repeat"/>
    <property type="match status" value="1"/>
</dbReference>
<dbReference type="PANTHER" id="PTHR22872:SF2">
    <property type="entry name" value="INHIBITOR OF BRUTON TYROSINE KINASE"/>
    <property type="match status" value="1"/>
</dbReference>
<dbReference type="EMBL" id="KQ965782">
    <property type="protein sequence ID" value="KXS13111.1"/>
    <property type="molecule type" value="Genomic_DNA"/>
</dbReference>
<dbReference type="Gene3D" id="3.30.710.10">
    <property type="entry name" value="Potassium Channel Kv1.1, Chain A"/>
    <property type="match status" value="2"/>
</dbReference>
<feature type="repeat" description="RCC1" evidence="3">
    <location>
        <begin position="319"/>
        <end position="375"/>
    </location>
</feature>
<dbReference type="Proteomes" id="UP000070544">
    <property type="component" value="Unassembled WGS sequence"/>
</dbReference>
<keyword evidence="1" id="KW-0677">Repeat</keyword>
<reference evidence="6 7" key="1">
    <citation type="journal article" date="2015" name="Genome Biol. Evol.">
        <title>Phylogenomic analyses indicate that early fungi evolved digesting cell walls of algal ancestors of land plants.</title>
        <authorList>
            <person name="Chang Y."/>
            <person name="Wang S."/>
            <person name="Sekimoto S."/>
            <person name="Aerts A.L."/>
            <person name="Choi C."/>
            <person name="Clum A."/>
            <person name="LaButti K.M."/>
            <person name="Lindquist E.A."/>
            <person name="Yee Ngan C."/>
            <person name="Ohm R.A."/>
            <person name="Salamov A.A."/>
            <person name="Grigoriev I.V."/>
            <person name="Spatafora J.W."/>
            <person name="Berbee M.L."/>
        </authorList>
    </citation>
    <scope>NUCLEOTIDE SEQUENCE [LARGE SCALE GENOMIC DNA]</scope>
    <source>
        <strain evidence="6 7">JEL478</strain>
    </source>
</reference>
<feature type="region of interest" description="Disordered" evidence="4">
    <location>
        <begin position="917"/>
        <end position="938"/>
    </location>
</feature>
<evidence type="ECO:0000256" key="3">
    <source>
        <dbReference type="PROSITE-ProRule" id="PRU00235"/>
    </source>
</evidence>
<gene>
    <name evidence="6" type="ORF">M427DRAFT_136858</name>
</gene>
<dbReference type="SUPFAM" id="SSF54695">
    <property type="entry name" value="POZ domain"/>
    <property type="match status" value="2"/>
</dbReference>
<feature type="domain" description="BTB" evidence="5">
    <location>
        <begin position="750"/>
        <end position="817"/>
    </location>
</feature>
<name>A0A139A8H7_GONPJ</name>
<dbReference type="InterPro" id="IPR000408">
    <property type="entry name" value="Reg_chr_condens"/>
</dbReference>
<dbReference type="Pfam" id="PF00651">
    <property type="entry name" value="BTB"/>
    <property type="match status" value="2"/>
</dbReference>
<dbReference type="PROSITE" id="PS50012">
    <property type="entry name" value="RCC1_3"/>
    <property type="match status" value="4"/>
</dbReference>
<evidence type="ECO:0000313" key="7">
    <source>
        <dbReference type="Proteomes" id="UP000070544"/>
    </source>
</evidence>
<feature type="repeat" description="RCC1" evidence="3">
    <location>
        <begin position="211"/>
        <end position="260"/>
    </location>
</feature>
<dbReference type="Pfam" id="PF12796">
    <property type="entry name" value="Ank_2"/>
    <property type="match status" value="1"/>
</dbReference>
<dbReference type="PROSITE" id="PS50088">
    <property type="entry name" value="ANK_REPEAT"/>
    <property type="match status" value="2"/>
</dbReference>
<keyword evidence="2" id="KW-0040">ANK repeat</keyword>
<feature type="repeat" description="RCC1" evidence="3">
    <location>
        <begin position="150"/>
        <end position="211"/>
    </location>
</feature>
<dbReference type="Gene3D" id="2.130.10.30">
    <property type="entry name" value="Regulator of chromosome condensation 1/beta-lactamase-inhibitor protein II"/>
    <property type="match status" value="2"/>
</dbReference>
<dbReference type="OrthoDB" id="2160632at2759"/>
<dbReference type="Gene3D" id="1.25.40.20">
    <property type="entry name" value="Ankyrin repeat-containing domain"/>
    <property type="match status" value="1"/>
</dbReference>
<proteinExistence type="predicted"/>
<dbReference type="STRING" id="1344416.A0A139A8H7"/>
<dbReference type="InterPro" id="IPR011333">
    <property type="entry name" value="SKP1/BTB/POZ_sf"/>
</dbReference>
<dbReference type="PROSITE" id="PS50097">
    <property type="entry name" value="BTB"/>
    <property type="match status" value="2"/>
</dbReference>
<dbReference type="SMART" id="SM00225">
    <property type="entry name" value="BTB"/>
    <property type="match status" value="2"/>
</dbReference>
<accession>A0A139A8H7</accession>
<feature type="repeat" description="ANK" evidence="2">
    <location>
        <begin position="66"/>
        <end position="98"/>
    </location>
</feature>
<dbReference type="PROSITE" id="PS00626">
    <property type="entry name" value="RCC1_2"/>
    <property type="match status" value="1"/>
</dbReference>
<keyword evidence="7" id="KW-1185">Reference proteome</keyword>
<organism evidence="6 7">
    <name type="scientific">Gonapodya prolifera (strain JEL478)</name>
    <name type="common">Monoblepharis prolifera</name>
    <dbReference type="NCBI Taxonomy" id="1344416"/>
    <lineage>
        <taxon>Eukaryota</taxon>
        <taxon>Fungi</taxon>
        <taxon>Fungi incertae sedis</taxon>
        <taxon>Chytridiomycota</taxon>
        <taxon>Chytridiomycota incertae sedis</taxon>
        <taxon>Monoblepharidomycetes</taxon>
        <taxon>Monoblepharidales</taxon>
        <taxon>Gonapodyaceae</taxon>
        <taxon>Gonapodya</taxon>
    </lineage>
</organism>
<evidence type="ECO:0000313" key="6">
    <source>
        <dbReference type="EMBL" id="KXS13111.1"/>
    </source>
</evidence>
<dbReference type="PROSITE" id="PS50297">
    <property type="entry name" value="ANK_REP_REGION"/>
    <property type="match status" value="2"/>
</dbReference>